<dbReference type="AlphaFoldDB" id="A0AA47M5H3"/>
<name>A0AA47M5H3_MERPO</name>
<feature type="region of interest" description="Disordered" evidence="1">
    <location>
        <begin position="968"/>
        <end position="992"/>
    </location>
</feature>
<sequence length="1087" mass="117317">MESLTGEDSPEDIPGRRKSKLTTLKSRLLRRSKKADEGISKLSQSTSDIAAGKGLGSEEDLTCSEVMLGSRALSHDSIFVADEILADPEPTRVLSQENVHSKIKALQVKLQQQKLHLGPPVKHPDHLGRPPARESASQEALNKEILQPSTHPLSPAHKQLPTRFVAPVPSPSAFPAVPSTSPTTAAGLASDFSSPAQVASCLDTSAARHRMSVKPRNQRASTKGRKLTTHDSPPSDLPNNMNHPACKEETSCPAEEESSMSSHSIQIPQSEPERVNILFAPQCLYLNSLEAEAIKREAQAASQTEKSGITPQLLGAKSHQPIDQNYRQPPASSCVMTKEDKIDRLADIEIQAASRVKSNDFNSTGLMGKNPDSEHNSQEVSVSSLLASFGSGGSFRSSSVNQHGQAQRIAEGTQRQGQGSGSFHFSSVKGQDGERPRSSSFVGPGEHAVTRVKAGSETSVKSFISNVNQSQGHEFQRNRQEEEHLGDVQKQRGAFVVGIAKDGEVKDKGALFPWERRETLKKEESAQPAKRATIMTGIVAGVEGSQKGAEEAVDAKEDQEEQGTAAFGVNLRSTSLSLRYRTEGSATSVKRHSTEMATSTPSHLPSNPSSASMFSKEKGEETDKLRSGLHREGTAPWSLRHAGGAAAQPGFSSLPIKPDHMEQAEVSVPTPETLDIPLNTKEVETTDDTQQGQTASQSAPQSSPAEVSWMSMAMEKTRSLQQLLTSRMPRDFTGTQSNARKQMPAQPTNQGQNSSHITFQANKGMPSQAQLAAQTQAVAQQHNMAQIQASSQLLTEAMKPPVIKAVSSAQTAEPSQVSTTVQQNIPLNASKTQHMQNTCTNVKASPQHAITTKRNSANHTVQHTYCVFDPSTQTENTAQSALGSTSFSFAQANVSSGQQPTIQQPSRGGRGLQYTNQFRPMTSAPTPPNTDPSPAQAPALASQGGAAEESGRRTAWQASVGERAAFLENRPEGGSTHGFKGDQSKPQANTRSSAESLYSILINKDTTSDNQAQSRYQAGLLTMKKKKLDNECRPRHHHLPLLHLHLHASLHLKESSYSLACPCLVHNVSTPFPTNYEKYRLSKPYNG</sequence>
<feature type="region of interest" description="Disordered" evidence="1">
    <location>
        <begin position="467"/>
        <end position="489"/>
    </location>
</feature>
<feature type="region of interest" description="Disordered" evidence="1">
    <location>
        <begin position="684"/>
        <end position="707"/>
    </location>
</feature>
<feature type="region of interest" description="Disordered" evidence="1">
    <location>
        <begin position="393"/>
        <end position="445"/>
    </location>
</feature>
<dbReference type="Proteomes" id="UP001174136">
    <property type="component" value="Unassembled WGS sequence"/>
</dbReference>
<feature type="region of interest" description="Disordered" evidence="1">
    <location>
        <begin position="580"/>
        <end position="657"/>
    </location>
</feature>
<feature type="compositionally biased region" description="Basic and acidic residues" evidence="1">
    <location>
        <begin position="615"/>
        <end position="633"/>
    </location>
</feature>
<feature type="compositionally biased region" description="Polar residues" evidence="1">
    <location>
        <begin position="595"/>
        <end position="613"/>
    </location>
</feature>
<feature type="region of interest" description="Disordered" evidence="1">
    <location>
        <begin position="892"/>
        <end position="956"/>
    </location>
</feature>
<feature type="compositionally biased region" description="Polar residues" evidence="1">
    <location>
        <begin position="733"/>
        <end position="758"/>
    </location>
</feature>
<organism evidence="3 4">
    <name type="scientific">Merluccius polli</name>
    <name type="common">Benguela hake</name>
    <name type="synonym">Merluccius cadenati</name>
    <dbReference type="NCBI Taxonomy" id="89951"/>
    <lineage>
        <taxon>Eukaryota</taxon>
        <taxon>Metazoa</taxon>
        <taxon>Chordata</taxon>
        <taxon>Craniata</taxon>
        <taxon>Vertebrata</taxon>
        <taxon>Euteleostomi</taxon>
        <taxon>Actinopterygii</taxon>
        <taxon>Neopterygii</taxon>
        <taxon>Teleostei</taxon>
        <taxon>Neoteleostei</taxon>
        <taxon>Acanthomorphata</taxon>
        <taxon>Zeiogadaria</taxon>
        <taxon>Gadariae</taxon>
        <taxon>Gadiformes</taxon>
        <taxon>Gadoidei</taxon>
        <taxon>Merlucciidae</taxon>
        <taxon>Merluccius</taxon>
    </lineage>
</organism>
<protein>
    <recommendedName>
        <fullName evidence="2">DUF4592 domain-containing protein</fullName>
    </recommendedName>
</protein>
<feature type="compositionally biased region" description="Low complexity" evidence="1">
    <location>
        <begin position="933"/>
        <end position="947"/>
    </location>
</feature>
<reference evidence="3" key="1">
    <citation type="journal article" date="2023" name="Front. Mar. Sci.">
        <title>A new Merluccius polli reference genome to investigate the effects of global change in West African waters.</title>
        <authorList>
            <person name="Mateo J.L."/>
            <person name="Blanco-Fernandez C."/>
            <person name="Garcia-Vazquez E."/>
            <person name="Machado-Schiaffino G."/>
        </authorList>
    </citation>
    <scope>NUCLEOTIDE SEQUENCE</scope>
    <source>
        <strain evidence="3">C29</strain>
        <tissue evidence="3">Fin</tissue>
    </source>
</reference>
<feature type="region of interest" description="Disordered" evidence="1">
    <location>
        <begin position="1"/>
        <end position="55"/>
    </location>
</feature>
<gene>
    <name evidence="3" type="ORF">N1851_030569</name>
</gene>
<dbReference type="InterPro" id="IPR026713">
    <property type="entry name" value="CRACD-like"/>
</dbReference>
<dbReference type="InterPro" id="IPR028030">
    <property type="entry name" value="DUF4592"/>
</dbReference>
<accession>A0AA47M5H3</accession>
<feature type="compositionally biased region" description="Basic residues" evidence="1">
    <location>
        <begin position="207"/>
        <end position="227"/>
    </location>
</feature>
<feature type="compositionally biased region" description="Basic and acidic residues" evidence="1">
    <location>
        <begin position="122"/>
        <end position="132"/>
    </location>
</feature>
<dbReference type="PANTHER" id="PTHR47743">
    <property type="entry name" value="KIAA1210 / KIAA1211 FAMILY MEMBER"/>
    <property type="match status" value="1"/>
</dbReference>
<feature type="region of interest" description="Disordered" evidence="1">
    <location>
        <begin position="731"/>
        <end position="758"/>
    </location>
</feature>
<dbReference type="PANTHER" id="PTHR47743:SF1">
    <property type="entry name" value="CRACD-LIKE PROTEIN"/>
    <property type="match status" value="1"/>
</dbReference>
<evidence type="ECO:0000313" key="4">
    <source>
        <dbReference type="Proteomes" id="UP001174136"/>
    </source>
</evidence>
<feature type="region of interest" description="Disordered" evidence="1">
    <location>
        <begin position="207"/>
        <end position="263"/>
    </location>
</feature>
<keyword evidence="4" id="KW-1185">Reference proteome</keyword>
<proteinExistence type="predicted"/>
<feature type="compositionally biased region" description="Polar residues" evidence="1">
    <location>
        <begin position="913"/>
        <end position="924"/>
    </location>
</feature>
<feature type="compositionally biased region" description="Low complexity" evidence="1">
    <location>
        <begin position="688"/>
        <end position="704"/>
    </location>
</feature>
<feature type="region of interest" description="Disordered" evidence="1">
    <location>
        <begin position="117"/>
        <end position="139"/>
    </location>
</feature>
<evidence type="ECO:0000259" key="2">
    <source>
        <dbReference type="Pfam" id="PF15262"/>
    </source>
</evidence>
<dbReference type="Pfam" id="PF15262">
    <property type="entry name" value="DUF4592"/>
    <property type="match status" value="1"/>
</dbReference>
<feature type="region of interest" description="Disordered" evidence="1">
    <location>
        <begin position="360"/>
        <end position="381"/>
    </location>
</feature>
<feature type="compositionally biased region" description="Basic and acidic residues" evidence="1">
    <location>
        <begin position="474"/>
        <end position="489"/>
    </location>
</feature>
<dbReference type="EMBL" id="JAOPHQ010005789">
    <property type="protein sequence ID" value="KAK0133892.1"/>
    <property type="molecule type" value="Genomic_DNA"/>
</dbReference>
<feature type="domain" description="DUF4592" evidence="2">
    <location>
        <begin position="127"/>
        <end position="223"/>
    </location>
</feature>
<evidence type="ECO:0000313" key="3">
    <source>
        <dbReference type="EMBL" id="KAK0133892.1"/>
    </source>
</evidence>
<evidence type="ECO:0000256" key="1">
    <source>
        <dbReference type="SAM" id="MobiDB-lite"/>
    </source>
</evidence>
<feature type="compositionally biased region" description="Polar residues" evidence="1">
    <location>
        <begin position="892"/>
        <end position="906"/>
    </location>
</feature>
<comment type="caution">
    <text evidence="3">The sequence shown here is derived from an EMBL/GenBank/DDBJ whole genome shotgun (WGS) entry which is preliminary data.</text>
</comment>